<organism evidence="9 10">
    <name type="scientific">Aeromicrobium endophyticum</name>
    <dbReference type="NCBI Taxonomy" id="2292704"/>
    <lineage>
        <taxon>Bacteria</taxon>
        <taxon>Bacillati</taxon>
        <taxon>Actinomycetota</taxon>
        <taxon>Actinomycetes</taxon>
        <taxon>Propionibacteriales</taxon>
        <taxon>Nocardioidaceae</taxon>
        <taxon>Aeromicrobium</taxon>
    </lineage>
</organism>
<evidence type="ECO:0000256" key="2">
    <source>
        <dbReference type="ARBA" id="ARBA00012150"/>
    </source>
</evidence>
<keyword evidence="10" id="KW-1185">Reference proteome</keyword>
<sequence>MVRMSRRHVIVRGTVQGVFFRASCQQEAVRVGAAGWVANRPDGSVEAVFEGSDDVVEHLVQWCRSGPPRAVVTDVEVTVEMPQGESGFEVRLPRVDGLWFVSVAGFGLELVEQVF</sequence>
<keyword evidence="5 6" id="KW-0378">Hydrolase</keyword>
<comment type="catalytic activity">
    <reaction evidence="4 5 6">
        <text>an acyl phosphate + H2O = a carboxylate + phosphate + H(+)</text>
        <dbReference type="Rhea" id="RHEA:14965"/>
        <dbReference type="ChEBI" id="CHEBI:15377"/>
        <dbReference type="ChEBI" id="CHEBI:15378"/>
        <dbReference type="ChEBI" id="CHEBI:29067"/>
        <dbReference type="ChEBI" id="CHEBI:43474"/>
        <dbReference type="ChEBI" id="CHEBI:59918"/>
        <dbReference type="EC" id="3.6.1.7"/>
    </reaction>
</comment>
<evidence type="ECO:0000256" key="4">
    <source>
        <dbReference type="ARBA" id="ARBA00047645"/>
    </source>
</evidence>
<dbReference type="SUPFAM" id="SSF54975">
    <property type="entry name" value="Acylphosphatase/BLUF domain-like"/>
    <property type="match status" value="1"/>
</dbReference>
<dbReference type="PROSITE" id="PS51160">
    <property type="entry name" value="ACYLPHOSPHATASE_3"/>
    <property type="match status" value="1"/>
</dbReference>
<dbReference type="PANTHER" id="PTHR47268">
    <property type="entry name" value="ACYLPHOSPHATASE"/>
    <property type="match status" value="1"/>
</dbReference>
<evidence type="ECO:0000256" key="5">
    <source>
        <dbReference type="PROSITE-ProRule" id="PRU00520"/>
    </source>
</evidence>
<feature type="active site" evidence="5">
    <location>
        <position position="39"/>
    </location>
</feature>
<evidence type="ECO:0000256" key="6">
    <source>
        <dbReference type="RuleBase" id="RU000553"/>
    </source>
</evidence>
<dbReference type="GO" id="GO:0003998">
    <property type="term" value="F:acylphosphatase activity"/>
    <property type="evidence" value="ECO:0007669"/>
    <property type="project" value="UniProtKB-EC"/>
</dbReference>
<dbReference type="EC" id="3.6.1.7" evidence="2 5"/>
<dbReference type="AlphaFoldDB" id="A0A371P3V7"/>
<dbReference type="InterPro" id="IPR001792">
    <property type="entry name" value="Acylphosphatase-like_dom"/>
</dbReference>
<gene>
    <name evidence="9" type="ORF">DX116_16065</name>
</gene>
<comment type="caution">
    <text evidence="9">The sequence shown here is derived from an EMBL/GenBank/DDBJ whole genome shotgun (WGS) entry which is preliminary data.</text>
</comment>
<evidence type="ECO:0000256" key="1">
    <source>
        <dbReference type="ARBA" id="ARBA00005614"/>
    </source>
</evidence>
<dbReference type="Pfam" id="PF00708">
    <property type="entry name" value="Acylphosphatase"/>
    <property type="match status" value="1"/>
</dbReference>
<reference evidence="9 10" key="1">
    <citation type="submission" date="2018-08" db="EMBL/GenBank/DDBJ databases">
        <title>Aeromicrobium sp. M2KJ-4, whole genome shotgun sequence.</title>
        <authorList>
            <person name="Tuo L."/>
        </authorList>
    </citation>
    <scope>NUCLEOTIDE SEQUENCE [LARGE SCALE GENOMIC DNA]</scope>
    <source>
        <strain evidence="9 10">M2KJ-4</strain>
    </source>
</reference>
<evidence type="ECO:0000313" key="9">
    <source>
        <dbReference type="EMBL" id="REK70629.1"/>
    </source>
</evidence>
<dbReference type="PROSITE" id="PS00151">
    <property type="entry name" value="ACYLPHOSPHATASE_2"/>
    <property type="match status" value="1"/>
</dbReference>
<dbReference type="InterPro" id="IPR017968">
    <property type="entry name" value="Acylphosphatase_CS"/>
</dbReference>
<dbReference type="OrthoDB" id="3182027at2"/>
<evidence type="ECO:0000259" key="8">
    <source>
        <dbReference type="PROSITE" id="PS51160"/>
    </source>
</evidence>
<comment type="similarity">
    <text evidence="1 7">Belongs to the acylphosphatase family.</text>
</comment>
<protein>
    <recommendedName>
        <fullName evidence="3 5">Acylphosphatase</fullName>
        <ecNumber evidence="2 5">3.6.1.7</ecNumber>
    </recommendedName>
</protein>
<feature type="domain" description="Acylphosphatase-like" evidence="8">
    <location>
        <begin position="6"/>
        <end position="92"/>
    </location>
</feature>
<evidence type="ECO:0000313" key="10">
    <source>
        <dbReference type="Proteomes" id="UP000265581"/>
    </source>
</evidence>
<proteinExistence type="inferred from homology"/>
<dbReference type="PANTHER" id="PTHR47268:SF4">
    <property type="entry name" value="ACYLPHOSPHATASE"/>
    <property type="match status" value="1"/>
</dbReference>
<dbReference type="Proteomes" id="UP000265581">
    <property type="component" value="Unassembled WGS sequence"/>
</dbReference>
<evidence type="ECO:0000256" key="7">
    <source>
        <dbReference type="RuleBase" id="RU004168"/>
    </source>
</evidence>
<dbReference type="InterPro" id="IPR020456">
    <property type="entry name" value="Acylphosphatase"/>
</dbReference>
<dbReference type="Gene3D" id="3.30.70.100">
    <property type="match status" value="1"/>
</dbReference>
<evidence type="ECO:0000256" key="3">
    <source>
        <dbReference type="ARBA" id="ARBA00015991"/>
    </source>
</evidence>
<accession>A0A371P3V7</accession>
<dbReference type="EMBL" id="QUBR01000002">
    <property type="protein sequence ID" value="REK70629.1"/>
    <property type="molecule type" value="Genomic_DNA"/>
</dbReference>
<name>A0A371P3V7_9ACTN</name>
<dbReference type="PROSITE" id="PS00150">
    <property type="entry name" value="ACYLPHOSPHATASE_1"/>
    <property type="match status" value="1"/>
</dbReference>
<feature type="active site" evidence="5">
    <location>
        <position position="21"/>
    </location>
</feature>
<dbReference type="InterPro" id="IPR036046">
    <property type="entry name" value="Acylphosphatase-like_dom_sf"/>
</dbReference>